<dbReference type="SMART" id="SM00863">
    <property type="entry name" value="tRNA_SAD"/>
    <property type="match status" value="1"/>
</dbReference>
<keyword evidence="2" id="KW-0479">Metal-binding</keyword>
<dbReference type="PANTHER" id="PTHR43462">
    <property type="entry name" value="ALANYL-TRNA EDITING PROTEIN"/>
    <property type="match status" value="1"/>
</dbReference>
<accession>A0A382RQX4</accession>
<dbReference type="Pfam" id="PF07973">
    <property type="entry name" value="tRNA_SAD"/>
    <property type="match status" value="1"/>
</dbReference>
<name>A0A382RQX4_9ZZZZ</name>
<dbReference type="GO" id="GO:0005524">
    <property type="term" value="F:ATP binding"/>
    <property type="evidence" value="ECO:0007669"/>
    <property type="project" value="InterPro"/>
</dbReference>
<feature type="domain" description="Threonyl/alanyl tRNA synthetase SAD" evidence="4">
    <location>
        <begin position="191"/>
        <end position="232"/>
    </location>
</feature>
<dbReference type="InterPro" id="IPR009000">
    <property type="entry name" value="Transl_B-barrel_sf"/>
</dbReference>
<gene>
    <name evidence="5" type="ORF">METZ01_LOCUS352947</name>
</gene>
<dbReference type="InterPro" id="IPR018163">
    <property type="entry name" value="Thr/Ala-tRNA-synth_IIc_edit"/>
</dbReference>
<dbReference type="SUPFAM" id="SSF50447">
    <property type="entry name" value="Translation proteins"/>
    <property type="match status" value="1"/>
</dbReference>
<protein>
    <recommendedName>
        <fullName evidence="4">Threonyl/alanyl tRNA synthetase SAD domain-containing protein</fullName>
    </recommendedName>
</protein>
<dbReference type="GO" id="GO:0043039">
    <property type="term" value="P:tRNA aminoacylation"/>
    <property type="evidence" value="ECO:0007669"/>
    <property type="project" value="InterPro"/>
</dbReference>
<organism evidence="5">
    <name type="scientific">marine metagenome</name>
    <dbReference type="NCBI Taxonomy" id="408172"/>
    <lineage>
        <taxon>unclassified sequences</taxon>
        <taxon>metagenomes</taxon>
        <taxon>ecological metagenomes</taxon>
    </lineage>
</organism>
<evidence type="ECO:0000256" key="3">
    <source>
        <dbReference type="ARBA" id="ARBA00022833"/>
    </source>
</evidence>
<dbReference type="EMBL" id="UINC01123557">
    <property type="protein sequence ID" value="SVD00093.1"/>
    <property type="molecule type" value="Genomic_DNA"/>
</dbReference>
<dbReference type="GO" id="GO:0002161">
    <property type="term" value="F:aminoacyl-tRNA deacylase activity"/>
    <property type="evidence" value="ECO:0007669"/>
    <property type="project" value="UniProtKB-ARBA"/>
</dbReference>
<dbReference type="GO" id="GO:0004812">
    <property type="term" value="F:aminoacyl-tRNA ligase activity"/>
    <property type="evidence" value="ECO:0007669"/>
    <property type="project" value="InterPro"/>
</dbReference>
<dbReference type="InterPro" id="IPR012947">
    <property type="entry name" value="tRNA_SAD"/>
</dbReference>
<reference evidence="5" key="1">
    <citation type="submission" date="2018-05" db="EMBL/GenBank/DDBJ databases">
        <authorList>
            <person name="Lanie J.A."/>
            <person name="Ng W.-L."/>
            <person name="Kazmierczak K.M."/>
            <person name="Andrzejewski T.M."/>
            <person name="Davidsen T.M."/>
            <person name="Wayne K.J."/>
            <person name="Tettelin H."/>
            <person name="Glass J.I."/>
            <person name="Rusch D."/>
            <person name="Podicherti R."/>
            <person name="Tsui H.-C.T."/>
            <person name="Winkler M.E."/>
        </authorList>
    </citation>
    <scope>NUCLEOTIDE SEQUENCE</scope>
</reference>
<dbReference type="InterPro" id="IPR051335">
    <property type="entry name" value="Alanyl-tRNA_Editing_Enzymes"/>
</dbReference>
<dbReference type="Gene3D" id="2.40.30.130">
    <property type="match status" value="1"/>
</dbReference>
<comment type="cofactor">
    <cofactor evidence="1">
        <name>Zn(2+)</name>
        <dbReference type="ChEBI" id="CHEBI:29105"/>
    </cofactor>
</comment>
<dbReference type="AlphaFoldDB" id="A0A382RQX4"/>
<proteinExistence type="predicted"/>
<evidence type="ECO:0000313" key="5">
    <source>
        <dbReference type="EMBL" id="SVD00093.1"/>
    </source>
</evidence>
<dbReference type="GO" id="GO:0046872">
    <property type="term" value="F:metal ion binding"/>
    <property type="evidence" value="ECO:0007669"/>
    <property type="project" value="UniProtKB-KW"/>
</dbReference>
<evidence type="ECO:0000256" key="1">
    <source>
        <dbReference type="ARBA" id="ARBA00001947"/>
    </source>
</evidence>
<dbReference type="Gene3D" id="3.30.980.10">
    <property type="entry name" value="Threonyl-trna Synthetase, Chain A, domain 2"/>
    <property type="match status" value="1"/>
</dbReference>
<sequence length="239" mass="26683">MQEKLHMTRHPGINPPQFETKIVDISETALFLSESYCYPRGGGQPGDTGHFIRVGGEISEFSEVLPGEMIIHPVEDPMNFEIGEEISCQIDSDRRNAHAMMHTSQHIVSALAEDIWGAETVGNQLGSVQSRIDLLFDDKDKFDPVDLESSVNSVLGSSVSVNVHEWDRKTILNHDQIRHTKFMHKIPGDILRVVEIDGVDLCPCAGTHVSNTSIIPPVRYIGKKNKGKGRLRLAFEFEL</sequence>
<keyword evidence="3" id="KW-0862">Zinc</keyword>
<dbReference type="SUPFAM" id="SSF55186">
    <property type="entry name" value="ThrRS/AlaRS common domain"/>
    <property type="match status" value="1"/>
</dbReference>
<evidence type="ECO:0000259" key="4">
    <source>
        <dbReference type="SMART" id="SM00863"/>
    </source>
</evidence>
<dbReference type="PANTHER" id="PTHR43462:SF1">
    <property type="entry name" value="ALANYL-TRNA EDITING PROTEIN AARSD1"/>
    <property type="match status" value="1"/>
</dbReference>
<evidence type="ECO:0000256" key="2">
    <source>
        <dbReference type="ARBA" id="ARBA00022723"/>
    </source>
</evidence>